<dbReference type="EMBL" id="CAJVPS010000415">
    <property type="protein sequence ID" value="CAG8484664.1"/>
    <property type="molecule type" value="Genomic_DNA"/>
</dbReference>
<gene>
    <name evidence="4" type="ORF">ALEPTO_LOCUS2670</name>
</gene>
<dbReference type="SUPFAM" id="SSF49562">
    <property type="entry name" value="C2 domain (Calcium/lipid-binding domain, CaLB)"/>
    <property type="match status" value="1"/>
</dbReference>
<evidence type="ECO:0000256" key="1">
    <source>
        <dbReference type="ARBA" id="ARBA00022723"/>
    </source>
</evidence>
<dbReference type="Gene3D" id="2.60.40.150">
    <property type="entry name" value="C2 domain"/>
    <property type="match status" value="1"/>
</dbReference>
<name>A0A9N8WHE9_9GLOM</name>
<reference evidence="4" key="1">
    <citation type="submission" date="2021-06" db="EMBL/GenBank/DDBJ databases">
        <authorList>
            <person name="Kallberg Y."/>
            <person name="Tangrot J."/>
            <person name="Rosling A."/>
        </authorList>
    </citation>
    <scope>NUCLEOTIDE SEQUENCE</scope>
    <source>
        <strain evidence="4">FL130A</strain>
    </source>
</reference>
<keyword evidence="1" id="KW-0479">Metal-binding</keyword>
<evidence type="ECO:0000256" key="2">
    <source>
        <dbReference type="ARBA" id="ARBA00022837"/>
    </source>
</evidence>
<dbReference type="InterPro" id="IPR000008">
    <property type="entry name" value="C2_dom"/>
</dbReference>
<comment type="caution">
    <text evidence="4">The sequence shown here is derived from an EMBL/GenBank/DDBJ whole genome shotgun (WGS) entry which is preliminary data.</text>
</comment>
<evidence type="ECO:0000313" key="4">
    <source>
        <dbReference type="EMBL" id="CAG8484664.1"/>
    </source>
</evidence>
<dbReference type="GO" id="GO:0016020">
    <property type="term" value="C:membrane"/>
    <property type="evidence" value="ECO:0007669"/>
    <property type="project" value="TreeGrafter"/>
</dbReference>
<dbReference type="AlphaFoldDB" id="A0A9N8WHE9"/>
<sequence>MKKGTLHVRILEGRNVKETDLIGQADPFVEFWIDGQEKQKTETRKNTDTPVWLHETTIPLNGNENNLYIRLLDKDLLRSDDLGETRVDLAQLYQHYFLDSWVSVRSPKSKESTGEVHLVLEYFPKVDHHERLANRAF</sequence>
<dbReference type="InterPro" id="IPR035892">
    <property type="entry name" value="C2_domain_sf"/>
</dbReference>
<accession>A0A9N8WHE9</accession>
<dbReference type="Proteomes" id="UP000789508">
    <property type="component" value="Unassembled WGS sequence"/>
</dbReference>
<protein>
    <submittedName>
        <fullName evidence="4">8701_t:CDS:1</fullName>
    </submittedName>
</protein>
<keyword evidence="2" id="KW-0106">Calcium</keyword>
<dbReference type="SMART" id="SM00239">
    <property type="entry name" value="C2"/>
    <property type="match status" value="1"/>
</dbReference>
<feature type="domain" description="C2" evidence="3">
    <location>
        <begin position="1"/>
        <end position="102"/>
    </location>
</feature>
<proteinExistence type="predicted"/>
<dbReference type="PROSITE" id="PS50004">
    <property type="entry name" value="C2"/>
    <property type="match status" value="1"/>
</dbReference>
<dbReference type="Pfam" id="PF00168">
    <property type="entry name" value="C2"/>
    <property type="match status" value="1"/>
</dbReference>
<dbReference type="PANTHER" id="PTHR45911">
    <property type="entry name" value="C2 DOMAIN-CONTAINING PROTEIN"/>
    <property type="match status" value="1"/>
</dbReference>
<dbReference type="OrthoDB" id="270970at2759"/>
<dbReference type="PANTHER" id="PTHR45911:SF4">
    <property type="entry name" value="MULTIPLE C2 AND TRANSMEMBRANE DOMAIN-CONTAINING PROTEIN"/>
    <property type="match status" value="1"/>
</dbReference>
<dbReference type="GO" id="GO:0005509">
    <property type="term" value="F:calcium ion binding"/>
    <property type="evidence" value="ECO:0007669"/>
    <property type="project" value="TreeGrafter"/>
</dbReference>
<organism evidence="4 5">
    <name type="scientific">Ambispora leptoticha</name>
    <dbReference type="NCBI Taxonomy" id="144679"/>
    <lineage>
        <taxon>Eukaryota</taxon>
        <taxon>Fungi</taxon>
        <taxon>Fungi incertae sedis</taxon>
        <taxon>Mucoromycota</taxon>
        <taxon>Glomeromycotina</taxon>
        <taxon>Glomeromycetes</taxon>
        <taxon>Archaeosporales</taxon>
        <taxon>Ambisporaceae</taxon>
        <taxon>Ambispora</taxon>
    </lineage>
</organism>
<evidence type="ECO:0000259" key="3">
    <source>
        <dbReference type="PROSITE" id="PS50004"/>
    </source>
</evidence>
<keyword evidence="5" id="KW-1185">Reference proteome</keyword>
<evidence type="ECO:0000313" key="5">
    <source>
        <dbReference type="Proteomes" id="UP000789508"/>
    </source>
</evidence>
<dbReference type="CDD" id="cd00030">
    <property type="entry name" value="C2"/>
    <property type="match status" value="1"/>
</dbReference>